<dbReference type="PROSITE" id="PS50095">
    <property type="entry name" value="PLAT"/>
    <property type="match status" value="2"/>
</dbReference>
<name>A0A820BWC5_9BILA</name>
<sequence length="299" mass="35160">NQLLDSMLISSSPITNEENMRNFTDQEFQICTQTADKSLQGKSGHNVNVYLNLYDKNNKQLGDSIRLENSKNHKIPFQKHHTDKFNILLSNITIFEIDRIDLYHDGQNDGWFCDFVELKNLQTNQTKCFSVHQWLDKISDNMHFSMTNYQMISCDDKRYNGNISNYYYYTVRIKTNQTNLLPNGSVHISLKLFGKFHQTEQIQLDQTIDNQQAFHRNNSIDTFEIRTSTKLNSIEKIEFYYEFQINYGKLSLEWIEITNLTNGIISCFPINRILTQLNNNKQIQQILTLTEFNNKSCSD</sequence>
<proteinExistence type="predicted"/>
<dbReference type="PANTHER" id="PTHR45901:SF4">
    <property type="entry name" value="PLAT DOMAIN-CONTAINING PROTEIN"/>
    <property type="match status" value="1"/>
</dbReference>
<accession>A0A820BWC5</accession>
<evidence type="ECO:0000256" key="1">
    <source>
        <dbReference type="PROSITE-ProRule" id="PRU00152"/>
    </source>
</evidence>
<dbReference type="AlphaFoldDB" id="A0A820BWC5"/>
<evidence type="ECO:0000259" key="2">
    <source>
        <dbReference type="PROSITE" id="PS50095"/>
    </source>
</evidence>
<comment type="caution">
    <text evidence="3">The sequence shown here is derived from an EMBL/GenBank/DDBJ whole genome shotgun (WGS) entry which is preliminary data.</text>
</comment>
<evidence type="ECO:0000313" key="3">
    <source>
        <dbReference type="EMBL" id="CAF4214111.1"/>
    </source>
</evidence>
<feature type="non-terminal residue" evidence="3">
    <location>
        <position position="1"/>
    </location>
</feature>
<dbReference type="EMBL" id="CAJOAZ010010041">
    <property type="protein sequence ID" value="CAF4214111.1"/>
    <property type="molecule type" value="Genomic_DNA"/>
</dbReference>
<dbReference type="InterPro" id="IPR036392">
    <property type="entry name" value="PLAT/LH2_dom_sf"/>
</dbReference>
<comment type="caution">
    <text evidence="1">Lacks conserved residue(s) required for the propagation of feature annotation.</text>
</comment>
<dbReference type="SUPFAM" id="SSF49723">
    <property type="entry name" value="Lipase/lipooxygenase domain (PLAT/LH2 domain)"/>
    <property type="match status" value="2"/>
</dbReference>
<feature type="domain" description="PLAT" evidence="2">
    <location>
        <begin position="167"/>
        <end position="288"/>
    </location>
</feature>
<gene>
    <name evidence="3" type="ORF">OXD698_LOCUS41519</name>
</gene>
<evidence type="ECO:0000313" key="4">
    <source>
        <dbReference type="Proteomes" id="UP000663844"/>
    </source>
</evidence>
<dbReference type="InterPro" id="IPR001024">
    <property type="entry name" value="PLAT/LH2_dom"/>
</dbReference>
<dbReference type="Gene3D" id="2.60.60.20">
    <property type="entry name" value="PLAT/LH2 domain"/>
    <property type="match status" value="2"/>
</dbReference>
<reference evidence="3" key="1">
    <citation type="submission" date="2021-02" db="EMBL/GenBank/DDBJ databases">
        <authorList>
            <person name="Nowell W R."/>
        </authorList>
    </citation>
    <scope>NUCLEOTIDE SEQUENCE</scope>
</reference>
<feature type="domain" description="PLAT" evidence="2">
    <location>
        <begin position="26"/>
        <end position="149"/>
    </location>
</feature>
<dbReference type="Pfam" id="PF01477">
    <property type="entry name" value="PLAT"/>
    <property type="match status" value="2"/>
</dbReference>
<protein>
    <recommendedName>
        <fullName evidence="2">PLAT domain-containing protein</fullName>
    </recommendedName>
</protein>
<dbReference type="Proteomes" id="UP000663844">
    <property type="component" value="Unassembled WGS sequence"/>
</dbReference>
<dbReference type="InterPro" id="IPR052970">
    <property type="entry name" value="Inner_ear_hair_cell_LOXHD"/>
</dbReference>
<dbReference type="PANTHER" id="PTHR45901">
    <property type="entry name" value="PROTEIN CBG12474"/>
    <property type="match status" value="1"/>
</dbReference>
<organism evidence="3 4">
    <name type="scientific">Adineta steineri</name>
    <dbReference type="NCBI Taxonomy" id="433720"/>
    <lineage>
        <taxon>Eukaryota</taxon>
        <taxon>Metazoa</taxon>
        <taxon>Spiralia</taxon>
        <taxon>Gnathifera</taxon>
        <taxon>Rotifera</taxon>
        <taxon>Eurotatoria</taxon>
        <taxon>Bdelloidea</taxon>
        <taxon>Adinetida</taxon>
        <taxon>Adinetidae</taxon>
        <taxon>Adineta</taxon>
    </lineage>
</organism>